<proteinExistence type="predicted"/>
<protein>
    <submittedName>
        <fullName evidence="3">Tetratricopeptide repeat protein</fullName>
    </submittedName>
</protein>
<evidence type="ECO:0000256" key="1">
    <source>
        <dbReference type="SAM" id="MobiDB-lite"/>
    </source>
</evidence>
<evidence type="ECO:0000313" key="4">
    <source>
        <dbReference type="Proteomes" id="UP000441389"/>
    </source>
</evidence>
<sequence>MLKRTILLLLLGAAATPLAAQSAPDLNARVGKIEKELRAVQRKVFPDGQPLEPEIVAPKPAPEPIGGPASSPVADLTARVDAIETQLRALTAHVEQNGHRVGQLEDQVKQLVADAQARAAAEAPPAALVPPSQIDQEAPPAPAVERPSTGDPAEDGYIYGFRLWQAKAYGQAETELKRVADKYPDHRRASFAQNLLGRAYLDDGKPALAAVALYDSYKKWPKGERAAESLYWLGQALTQLKKPADACKVYAQFGDDYGAAASASLKAQVAAGRKQAKCG</sequence>
<keyword evidence="4" id="KW-1185">Reference proteome</keyword>
<dbReference type="AlphaFoldDB" id="A0A6I4J3F0"/>
<dbReference type="InterPro" id="IPR011990">
    <property type="entry name" value="TPR-like_helical_dom_sf"/>
</dbReference>
<feature type="signal peptide" evidence="2">
    <location>
        <begin position="1"/>
        <end position="19"/>
    </location>
</feature>
<comment type="caution">
    <text evidence="3">The sequence shown here is derived from an EMBL/GenBank/DDBJ whole genome shotgun (WGS) entry which is preliminary data.</text>
</comment>
<dbReference type="RefSeq" id="WP_157028163.1">
    <property type="nucleotide sequence ID" value="NZ_WQMS01000016.1"/>
</dbReference>
<dbReference type="InterPro" id="IPR019734">
    <property type="entry name" value="TPR_rpt"/>
</dbReference>
<dbReference type="Proteomes" id="UP000441389">
    <property type="component" value="Unassembled WGS sequence"/>
</dbReference>
<evidence type="ECO:0000256" key="2">
    <source>
        <dbReference type="SAM" id="SignalP"/>
    </source>
</evidence>
<dbReference type="EMBL" id="WQMS01000016">
    <property type="protein sequence ID" value="MVO79252.1"/>
    <property type="molecule type" value="Genomic_DNA"/>
</dbReference>
<feature type="region of interest" description="Disordered" evidence="1">
    <location>
        <begin position="122"/>
        <end position="151"/>
    </location>
</feature>
<evidence type="ECO:0000313" key="3">
    <source>
        <dbReference type="EMBL" id="MVO79252.1"/>
    </source>
</evidence>
<name>A0A6I4J3F0_9SPHN</name>
<dbReference type="SUPFAM" id="SSF48452">
    <property type="entry name" value="TPR-like"/>
    <property type="match status" value="1"/>
</dbReference>
<feature type="compositionally biased region" description="Low complexity" evidence="1">
    <location>
        <begin position="122"/>
        <end position="131"/>
    </location>
</feature>
<dbReference type="Pfam" id="PF13174">
    <property type="entry name" value="TPR_6"/>
    <property type="match status" value="1"/>
</dbReference>
<gene>
    <name evidence="3" type="ORF">GON01_15070</name>
</gene>
<reference evidence="3 4" key="1">
    <citation type="submission" date="2019-12" db="EMBL/GenBank/DDBJ databases">
        <authorList>
            <person name="Huq M.A."/>
        </authorList>
    </citation>
    <scope>NUCLEOTIDE SEQUENCE [LARGE SCALE GENOMIC DNA]</scope>
    <source>
        <strain evidence="3 4">MAH-20</strain>
    </source>
</reference>
<accession>A0A6I4J3F0</accession>
<dbReference type="Gene3D" id="1.25.40.10">
    <property type="entry name" value="Tetratricopeptide repeat domain"/>
    <property type="match status" value="1"/>
</dbReference>
<organism evidence="3 4">
    <name type="scientific">Sphingomonas horti</name>
    <dbReference type="NCBI Taxonomy" id="2682842"/>
    <lineage>
        <taxon>Bacteria</taxon>
        <taxon>Pseudomonadati</taxon>
        <taxon>Pseudomonadota</taxon>
        <taxon>Alphaproteobacteria</taxon>
        <taxon>Sphingomonadales</taxon>
        <taxon>Sphingomonadaceae</taxon>
        <taxon>Sphingomonas</taxon>
    </lineage>
</organism>
<feature type="chain" id="PRO_5026067200" evidence="2">
    <location>
        <begin position="20"/>
        <end position="279"/>
    </location>
</feature>
<keyword evidence="2" id="KW-0732">Signal</keyword>